<reference evidence="1 2" key="1">
    <citation type="journal article" date="2017" name="Antonie Van Leeuwenhoek">
        <title>Rhizobium rhizosphaerae sp. nov., a novel species isolated from rice rhizosphere.</title>
        <authorList>
            <person name="Zhao J.J."/>
            <person name="Zhang J."/>
            <person name="Zhang R.J."/>
            <person name="Zhang C.W."/>
            <person name="Yin H.Q."/>
            <person name="Zhang X.X."/>
        </authorList>
    </citation>
    <scope>NUCLEOTIDE SEQUENCE [LARGE SCALE GENOMIC DNA]</scope>
    <source>
        <strain evidence="1 2">E3</strain>
    </source>
</reference>
<dbReference type="Proteomes" id="UP000006334">
    <property type="component" value="Unassembled WGS sequence"/>
</dbReference>
<sequence>MKIQLNRISFGLPTKAFFIDYTVSQKRQLPVVKEFIIRVLHSVGKSPVSLIQDYFGFTAAETLAVLDDLKEESLIKWSDNEIELTAHALENFEEVEGNMLPRFFEVVDKIDNVFFELSEFRMLPKTVQRSGINSTSISLPLPDECYSKLNDKAMSAFDSNFEHFREVVKGEDIYSEREELYKINHVNGKYDLSIPIPVEYYIDTDAPDVLQTAYEDSNLDEWDINKSLFNYMDSAINTKPYSDVTRDFSDYISATDDPILTQYWNDKTNSFNIELLLKHYADGMAHHSKDTQLIVGNLYSDFNSQALTEKLKEIFPKKPKSSGLIWLSKGDNSTWGRTSEFGALLESITSLFDNRKKTSKAVLALPCSSVSEAIEQRKVYRNRDIAPALIGCEKQFGGENCEVLLLPNIMVACLLHLPMTDERNISLPVGYVSFAPELIESVTSNIVRWASSDNNLNAFFEKRNTPPDDTVLYKYFSKILAQEQK</sequence>
<name>K6YPG9_9ALTE</name>
<proteinExistence type="predicted"/>
<protein>
    <submittedName>
        <fullName evidence="1">Uncharacterized protein</fullName>
    </submittedName>
</protein>
<organism evidence="1 2">
    <name type="scientific">Aliiglaciecola lipolytica E3</name>
    <dbReference type="NCBI Taxonomy" id="1127673"/>
    <lineage>
        <taxon>Bacteria</taxon>
        <taxon>Pseudomonadati</taxon>
        <taxon>Pseudomonadota</taxon>
        <taxon>Gammaproteobacteria</taxon>
        <taxon>Alteromonadales</taxon>
        <taxon>Alteromonadaceae</taxon>
        <taxon>Aliiglaciecola</taxon>
    </lineage>
</organism>
<comment type="caution">
    <text evidence="1">The sequence shown here is derived from an EMBL/GenBank/DDBJ whole genome shotgun (WGS) entry which is preliminary data.</text>
</comment>
<evidence type="ECO:0000313" key="1">
    <source>
        <dbReference type="EMBL" id="GAC13230.1"/>
    </source>
</evidence>
<dbReference type="EMBL" id="BAEN01000015">
    <property type="protein sequence ID" value="GAC13230.1"/>
    <property type="molecule type" value="Genomic_DNA"/>
</dbReference>
<gene>
    <name evidence="1" type="ORF">GLIP_0584</name>
</gene>
<evidence type="ECO:0000313" key="2">
    <source>
        <dbReference type="Proteomes" id="UP000006334"/>
    </source>
</evidence>
<dbReference type="eggNOG" id="ENOG502Z8H5">
    <property type="taxonomic scope" value="Bacteria"/>
</dbReference>
<dbReference type="AlphaFoldDB" id="K6YPG9"/>
<accession>K6YPG9</accession>
<dbReference type="OrthoDB" id="9177208at2"/>
<keyword evidence="2" id="KW-1185">Reference proteome</keyword>
<dbReference type="RefSeq" id="WP_008843050.1">
    <property type="nucleotide sequence ID" value="NZ_BAEN01000015.1"/>
</dbReference>